<evidence type="ECO:0000313" key="3">
    <source>
        <dbReference type="Proteomes" id="UP000243205"/>
    </source>
</evidence>
<dbReference type="AlphaFoldDB" id="A0A1G7B8T7"/>
<name>A0A1G7B8T7_9BACT</name>
<dbReference type="Proteomes" id="UP000243205">
    <property type="component" value="Unassembled WGS sequence"/>
</dbReference>
<keyword evidence="1" id="KW-0812">Transmembrane</keyword>
<dbReference type="EMBL" id="FNAQ01000005">
    <property type="protein sequence ID" value="SDE23372.1"/>
    <property type="molecule type" value="Genomic_DNA"/>
</dbReference>
<keyword evidence="1" id="KW-1133">Transmembrane helix</keyword>
<proteinExistence type="predicted"/>
<gene>
    <name evidence="2" type="ORF">SAMN05661003_105116</name>
</gene>
<sequence length="268" mass="30409">MQWMAWSIWGALALCFLLGIGLVLYSRRKQGQEQARKGVAERPEVSISTAAERAEPDARRWQELVSRFDLSIEEWPAPADRCSWAHQVLGIQPDWLRGAPVTLFPFLTFHNRVEESFDFLRQLRQQYDQRRLIVVRPAGVPLREDYYHACAILCFAARTGDNNSHPPRWRYFPVNVLWDWGYAPEQLQCCQLLAIARQAGCQLEGSEATPDELDLLLEGQGLPAALLQGGSLWNAEPLASTASGSFGGGVRLMTQEEIETRLRQEGWD</sequence>
<evidence type="ECO:0000256" key="1">
    <source>
        <dbReference type="SAM" id="Phobius"/>
    </source>
</evidence>
<reference evidence="3" key="1">
    <citation type="submission" date="2016-10" db="EMBL/GenBank/DDBJ databases">
        <authorList>
            <person name="Varghese N."/>
            <person name="Submissions S."/>
        </authorList>
    </citation>
    <scope>NUCLEOTIDE SEQUENCE [LARGE SCALE GENOMIC DNA]</scope>
    <source>
        <strain evidence="3">DSM 8987</strain>
    </source>
</reference>
<protein>
    <submittedName>
        <fullName evidence="2">Uncharacterized protein</fullName>
    </submittedName>
</protein>
<organism evidence="2 3">
    <name type="scientific">Desulfuromonas thiophila</name>
    <dbReference type="NCBI Taxonomy" id="57664"/>
    <lineage>
        <taxon>Bacteria</taxon>
        <taxon>Pseudomonadati</taxon>
        <taxon>Thermodesulfobacteriota</taxon>
        <taxon>Desulfuromonadia</taxon>
        <taxon>Desulfuromonadales</taxon>
        <taxon>Desulfuromonadaceae</taxon>
        <taxon>Desulfuromonas</taxon>
    </lineage>
</organism>
<dbReference type="OrthoDB" id="7057732at2"/>
<feature type="transmembrane region" description="Helical" evidence="1">
    <location>
        <begin position="6"/>
        <end position="26"/>
    </location>
</feature>
<keyword evidence="1" id="KW-0472">Membrane</keyword>
<keyword evidence="3" id="KW-1185">Reference proteome</keyword>
<dbReference type="RefSeq" id="WP_092077759.1">
    <property type="nucleotide sequence ID" value="NZ_FNAQ01000005.1"/>
</dbReference>
<accession>A0A1G7B8T7</accession>
<evidence type="ECO:0000313" key="2">
    <source>
        <dbReference type="EMBL" id="SDE23372.1"/>
    </source>
</evidence>